<feature type="domain" description="EF-hand" evidence="2">
    <location>
        <begin position="43"/>
        <end position="78"/>
    </location>
</feature>
<name>A0ABY7FL13_MYAAR</name>
<dbReference type="EMBL" id="CP111024">
    <property type="protein sequence ID" value="WAR22900.1"/>
    <property type="molecule type" value="Genomic_DNA"/>
</dbReference>
<dbReference type="InterPro" id="IPR018247">
    <property type="entry name" value="EF_Hand_1_Ca_BS"/>
</dbReference>
<organism evidence="3 4">
    <name type="scientific">Mya arenaria</name>
    <name type="common">Soft-shell clam</name>
    <dbReference type="NCBI Taxonomy" id="6604"/>
    <lineage>
        <taxon>Eukaryota</taxon>
        <taxon>Metazoa</taxon>
        <taxon>Spiralia</taxon>
        <taxon>Lophotrochozoa</taxon>
        <taxon>Mollusca</taxon>
        <taxon>Bivalvia</taxon>
        <taxon>Autobranchia</taxon>
        <taxon>Heteroconchia</taxon>
        <taxon>Euheterodonta</taxon>
        <taxon>Imparidentia</taxon>
        <taxon>Neoheterodontei</taxon>
        <taxon>Myida</taxon>
        <taxon>Myoidea</taxon>
        <taxon>Myidae</taxon>
        <taxon>Mya</taxon>
    </lineage>
</organism>
<reference evidence="3" key="1">
    <citation type="submission" date="2022-11" db="EMBL/GenBank/DDBJ databases">
        <title>Centuries of genome instability and evolution in soft-shell clam transmissible cancer (bioRxiv).</title>
        <authorList>
            <person name="Hart S.F.M."/>
            <person name="Yonemitsu M.A."/>
            <person name="Giersch R.M."/>
            <person name="Beal B.F."/>
            <person name="Arriagada G."/>
            <person name="Davis B.W."/>
            <person name="Ostrander E.A."/>
            <person name="Goff S.P."/>
            <person name="Metzger M.J."/>
        </authorList>
    </citation>
    <scope>NUCLEOTIDE SEQUENCE</scope>
    <source>
        <strain evidence="3">MELC-2E11</strain>
        <tissue evidence="3">Siphon/mantle</tissue>
    </source>
</reference>
<evidence type="ECO:0000313" key="4">
    <source>
        <dbReference type="Proteomes" id="UP001164746"/>
    </source>
</evidence>
<accession>A0ABY7FL13</accession>
<dbReference type="Gene3D" id="1.10.238.10">
    <property type="entry name" value="EF-hand"/>
    <property type="match status" value="1"/>
</dbReference>
<dbReference type="SMART" id="SM00054">
    <property type="entry name" value="EFh"/>
    <property type="match status" value="1"/>
</dbReference>
<dbReference type="PROSITE" id="PS50222">
    <property type="entry name" value="EF_HAND_2"/>
    <property type="match status" value="1"/>
</dbReference>
<dbReference type="PROSITE" id="PS00018">
    <property type="entry name" value="EF_HAND_1"/>
    <property type="match status" value="1"/>
</dbReference>
<keyword evidence="4" id="KW-1185">Reference proteome</keyword>
<proteinExistence type="predicted"/>
<dbReference type="InterPro" id="IPR011992">
    <property type="entry name" value="EF-hand-dom_pair"/>
</dbReference>
<gene>
    <name evidence="3" type="ORF">MAR_036569</name>
</gene>
<keyword evidence="1" id="KW-0106">Calcium</keyword>
<dbReference type="SUPFAM" id="SSF47473">
    <property type="entry name" value="EF-hand"/>
    <property type="match status" value="1"/>
</dbReference>
<dbReference type="InterPro" id="IPR002048">
    <property type="entry name" value="EF_hand_dom"/>
</dbReference>
<sequence length="84" mass="9477">MLNEMDYNSLDMELDESTIATFRDGIITADNLYEELRHVDSEVTINEVEDILKKADKNMDGTIDFDEFCLHMAHTGGSPPSNGH</sequence>
<protein>
    <recommendedName>
        <fullName evidence="2">EF-hand domain-containing protein</fullName>
    </recommendedName>
</protein>
<evidence type="ECO:0000256" key="1">
    <source>
        <dbReference type="ARBA" id="ARBA00022837"/>
    </source>
</evidence>
<dbReference type="Proteomes" id="UP001164746">
    <property type="component" value="Chromosome 13"/>
</dbReference>
<dbReference type="CDD" id="cd00051">
    <property type="entry name" value="EFh"/>
    <property type="match status" value="1"/>
</dbReference>
<evidence type="ECO:0000259" key="2">
    <source>
        <dbReference type="PROSITE" id="PS50222"/>
    </source>
</evidence>
<dbReference type="Pfam" id="PF13499">
    <property type="entry name" value="EF-hand_7"/>
    <property type="match status" value="1"/>
</dbReference>
<evidence type="ECO:0000313" key="3">
    <source>
        <dbReference type="EMBL" id="WAR22900.1"/>
    </source>
</evidence>
<feature type="non-terminal residue" evidence="3">
    <location>
        <position position="1"/>
    </location>
</feature>